<dbReference type="AlphaFoldDB" id="A0A5P1ERP6"/>
<dbReference type="SMART" id="SM00116">
    <property type="entry name" value="CBS"/>
    <property type="match status" value="3"/>
</dbReference>
<keyword evidence="2 3" id="KW-0129">CBS domain</keyword>
<dbReference type="Gramene" id="ONK68333">
    <property type="protein sequence ID" value="ONK68333"/>
    <property type="gene ID" value="A4U43_C05F10330"/>
</dbReference>
<keyword evidence="6" id="KW-1185">Reference proteome</keyword>
<dbReference type="OMA" id="VEHGQMI"/>
<evidence type="ECO:0000256" key="2">
    <source>
        <dbReference type="ARBA" id="ARBA00023122"/>
    </source>
</evidence>
<evidence type="ECO:0000256" key="1">
    <source>
        <dbReference type="ARBA" id="ARBA00022737"/>
    </source>
</evidence>
<dbReference type="CDD" id="cd02205">
    <property type="entry name" value="CBS_pair_SF"/>
    <property type="match status" value="1"/>
</dbReference>
<dbReference type="InterPro" id="IPR000644">
    <property type="entry name" value="CBS_dom"/>
</dbReference>
<dbReference type="PROSITE" id="PS51371">
    <property type="entry name" value="CBS"/>
    <property type="match status" value="2"/>
</dbReference>
<keyword evidence="1" id="KW-0677">Repeat</keyword>
<dbReference type="Proteomes" id="UP000243459">
    <property type="component" value="Chromosome 5"/>
</dbReference>
<protein>
    <recommendedName>
        <fullName evidence="4">CBS domain-containing protein</fullName>
    </recommendedName>
</protein>
<evidence type="ECO:0000313" key="6">
    <source>
        <dbReference type="Proteomes" id="UP000243459"/>
    </source>
</evidence>
<gene>
    <name evidence="5" type="ORF">A4U43_C05F10330</name>
</gene>
<evidence type="ECO:0000256" key="3">
    <source>
        <dbReference type="PROSITE-ProRule" id="PRU00703"/>
    </source>
</evidence>
<dbReference type="PANTHER" id="PTHR13780">
    <property type="entry name" value="AMP-ACTIVATED PROTEIN KINASE, GAMMA REGULATORY SUBUNIT"/>
    <property type="match status" value="1"/>
</dbReference>
<dbReference type="Pfam" id="PF00571">
    <property type="entry name" value="CBS"/>
    <property type="match status" value="2"/>
</dbReference>
<dbReference type="InterPro" id="IPR046342">
    <property type="entry name" value="CBS_dom_sf"/>
</dbReference>
<dbReference type="Gene3D" id="3.10.580.10">
    <property type="entry name" value="CBS-domain"/>
    <property type="match status" value="2"/>
</dbReference>
<name>A0A5P1ERP6_ASPOF</name>
<sequence length="410" mass="45884">MDLKQLIKEEEEECDGRHQQVDAKLALQSFLDRIPITSILYHNPNASSDLELKSDDCVRDAISLLYTNNVSGAPIVENVDSDLRKFVDRDIGFIEFSSMVLWSLEELKKVRAESKSDDDGLLSVLEQNSQIGQTKIGELAKSFLWEPFFPVNSNDTLFHVLLLFAKHPRLGVIPVVESSNSRVMCYINQNAVVQLLLQSSGLDWFDQIADKSIAEFGFEKACRFFSVYGDQTITDAWHILWKEETDGVPVIDQGSETLIGVVRRSDVHLLLDDDGIFKNRKNITIEQFIKTHSKSHQKPNMSTDNISKMQLSSCALLLEHDLLPRANTVITNQKSDSLKQVMKSLVASNSSQSFLVNESGKLEGILTLKDVISPFSPPSLDSRINGGGFFNAALEQADCHVKDGTLFCNN</sequence>
<feature type="domain" description="CBS" evidence="4">
    <location>
        <begin position="322"/>
        <end position="382"/>
    </location>
</feature>
<reference evidence="6" key="1">
    <citation type="journal article" date="2017" name="Nat. Commun.">
        <title>The asparagus genome sheds light on the origin and evolution of a young Y chromosome.</title>
        <authorList>
            <person name="Harkess A."/>
            <person name="Zhou J."/>
            <person name="Xu C."/>
            <person name="Bowers J.E."/>
            <person name="Van der Hulst R."/>
            <person name="Ayyampalayam S."/>
            <person name="Mercati F."/>
            <person name="Riccardi P."/>
            <person name="McKain M.R."/>
            <person name="Kakrana A."/>
            <person name="Tang H."/>
            <person name="Ray J."/>
            <person name="Groenendijk J."/>
            <person name="Arikit S."/>
            <person name="Mathioni S.M."/>
            <person name="Nakano M."/>
            <person name="Shan H."/>
            <person name="Telgmann-Rauber A."/>
            <person name="Kanno A."/>
            <person name="Yue Z."/>
            <person name="Chen H."/>
            <person name="Li W."/>
            <person name="Chen Y."/>
            <person name="Xu X."/>
            <person name="Zhang Y."/>
            <person name="Luo S."/>
            <person name="Chen H."/>
            <person name="Gao J."/>
            <person name="Mao Z."/>
            <person name="Pires J.C."/>
            <person name="Luo M."/>
            <person name="Kudrna D."/>
            <person name="Wing R.A."/>
            <person name="Meyers B.C."/>
            <person name="Yi K."/>
            <person name="Kong H."/>
            <person name="Lavrijsen P."/>
            <person name="Sunseri F."/>
            <person name="Falavigna A."/>
            <person name="Ye Y."/>
            <person name="Leebens-Mack J.H."/>
            <person name="Chen G."/>
        </authorList>
    </citation>
    <scope>NUCLEOTIDE SEQUENCE [LARGE SCALE GENOMIC DNA]</scope>
    <source>
        <strain evidence="6">cv. DH0086</strain>
    </source>
</reference>
<proteinExistence type="predicted"/>
<feature type="domain" description="CBS" evidence="4">
    <location>
        <begin position="218"/>
        <end position="279"/>
    </location>
</feature>
<organism evidence="5 6">
    <name type="scientific">Asparagus officinalis</name>
    <name type="common">Garden asparagus</name>
    <dbReference type="NCBI Taxonomy" id="4686"/>
    <lineage>
        <taxon>Eukaryota</taxon>
        <taxon>Viridiplantae</taxon>
        <taxon>Streptophyta</taxon>
        <taxon>Embryophyta</taxon>
        <taxon>Tracheophyta</taxon>
        <taxon>Spermatophyta</taxon>
        <taxon>Magnoliopsida</taxon>
        <taxon>Liliopsida</taxon>
        <taxon>Asparagales</taxon>
        <taxon>Asparagaceae</taxon>
        <taxon>Asparagoideae</taxon>
        <taxon>Asparagus</taxon>
    </lineage>
</organism>
<dbReference type="InterPro" id="IPR050511">
    <property type="entry name" value="AMPK_gamma/SDS23_families"/>
</dbReference>
<dbReference type="SUPFAM" id="SSF54631">
    <property type="entry name" value="CBS-domain pair"/>
    <property type="match status" value="2"/>
</dbReference>
<accession>A0A5P1ERP6</accession>
<dbReference type="EMBL" id="CM007385">
    <property type="protein sequence ID" value="ONK68333.1"/>
    <property type="molecule type" value="Genomic_DNA"/>
</dbReference>
<dbReference type="OrthoDB" id="449052at2759"/>
<evidence type="ECO:0000313" key="5">
    <source>
        <dbReference type="EMBL" id="ONK68333.1"/>
    </source>
</evidence>
<dbReference type="PANTHER" id="PTHR13780:SF124">
    <property type="entry name" value="OS01G0633400 PROTEIN"/>
    <property type="match status" value="1"/>
</dbReference>
<evidence type="ECO:0000259" key="4">
    <source>
        <dbReference type="PROSITE" id="PS51371"/>
    </source>
</evidence>